<dbReference type="PANTHER" id="PTHR10283:SF82">
    <property type="entry name" value="SOLUTE CARRIER FAMILY 13 MEMBER 2"/>
    <property type="match status" value="1"/>
</dbReference>
<feature type="transmembrane region" description="Helical" evidence="6">
    <location>
        <begin position="266"/>
        <end position="288"/>
    </location>
</feature>
<feature type="transmembrane region" description="Helical" evidence="6">
    <location>
        <begin position="300"/>
        <end position="318"/>
    </location>
</feature>
<keyword evidence="2 6" id="KW-0812">Transmembrane</keyword>
<keyword evidence="4 6" id="KW-0472">Membrane</keyword>
<dbReference type="SUPFAM" id="SSF161111">
    <property type="entry name" value="Cation efflux protein transmembrane domain-like"/>
    <property type="match status" value="1"/>
</dbReference>
<keyword evidence="3 6" id="KW-1133">Transmembrane helix</keyword>
<dbReference type="Gene3D" id="3.30.530.20">
    <property type="match status" value="1"/>
</dbReference>
<proteinExistence type="predicted"/>
<evidence type="ECO:0000256" key="2">
    <source>
        <dbReference type="ARBA" id="ARBA00022692"/>
    </source>
</evidence>
<evidence type="ECO:0000256" key="1">
    <source>
        <dbReference type="ARBA" id="ARBA00004141"/>
    </source>
</evidence>
<feature type="transmembrane region" description="Helical" evidence="6">
    <location>
        <begin position="658"/>
        <end position="678"/>
    </location>
</feature>
<evidence type="ECO:0000256" key="5">
    <source>
        <dbReference type="SAM" id="MobiDB-lite"/>
    </source>
</evidence>
<feature type="transmembrane region" description="Helical" evidence="6">
    <location>
        <begin position="485"/>
        <end position="504"/>
    </location>
</feature>
<dbReference type="Proteomes" id="UP001642464">
    <property type="component" value="Unassembled WGS sequence"/>
</dbReference>
<sequence length="862" mass="93547">MVVAIKTEVTVDAPIDTVWQELLNLDAWDKWAHGMSFAPGTKLEAGKSAKLNLPVGKNSTRQVPVTIHDADNYLLRWGGSALCLFAGTHYFQLEEVDASTTRVVHAEDFSGLLPWMFSSRMHKQVGKLYVKISESFKAHTRKEGRLRRGPGAGERGAPGSAAVHKERFGRGGFGEGGRTPPPWRRIIEEHPSQRALVKDQDEGFHLEVSGCVRMWSVEWVKSFSVSQRVGLVLGPILAIVMSQIEISDENPLANEALAVTAFITTWWIFEVVPIPVTALAPLILFPIAKVQTGRVVASQYYNFVTFLLLGAFLVVVALEKVKAHKRFALLALQLFGVQPRRILLGFMLVAWLLSMFASNTSTTILLVPLINGLLEGHTDSPDGQRFLKGSLLGVAYGATAGGVSTVIGTAPNAILVLIFSQQFPDGPSINFSSWFLFAFPISLIMVVSSWAVLCLVYLRGVKIDLNKDHMLEELRALGPVRRDEVAVTAVLICLIILWLIRPYVFDEFLGNCVLDDGTISEVVTTESACEDVVGASWREFVDDGTVACIGAFLLFLIPSAERPGEKILDEDAFNHLPWGILLLFGAGFAIANAFASSGLSLEIGTALGSFADLSAFGLVLLITTFVCFLTEVTSNTATATIFLPILIGVALNEEINPLKLLLPATVATSLAFMLPIATPPNAVIFATGQITFWDMIKAGFFLNIIGILVVSCFTFISGASFGDLTEFPEWANVAVALAAHSMALLGDSAVMVVDAASYGLNWRAERRKELAEARKVKLKPEELMQLEVHIPLFSATCLAIVMVAVASDAVVVLKAPAPRLQNVVNEPLAMGLGLVNLAVDGLIQCSTRPRSTVSLHSWWAPP</sequence>
<dbReference type="Pfam" id="PF00939">
    <property type="entry name" value="Na_sulph_symp"/>
    <property type="match status" value="1"/>
</dbReference>
<evidence type="ECO:0000256" key="6">
    <source>
        <dbReference type="SAM" id="Phobius"/>
    </source>
</evidence>
<feature type="transmembrane region" description="Helical" evidence="6">
    <location>
        <begin position="229"/>
        <end position="246"/>
    </location>
</feature>
<keyword evidence="8" id="KW-1185">Reference proteome</keyword>
<gene>
    <name evidence="7" type="ORF">SCF082_LOCUS39629</name>
</gene>
<dbReference type="InterPro" id="IPR023393">
    <property type="entry name" value="START-like_dom_sf"/>
</dbReference>
<accession>A0ABP0Q5I1</accession>
<feature type="transmembrane region" description="Helical" evidence="6">
    <location>
        <begin position="431"/>
        <end position="458"/>
    </location>
</feature>
<organism evidence="7 8">
    <name type="scientific">Durusdinium trenchii</name>
    <dbReference type="NCBI Taxonomy" id="1381693"/>
    <lineage>
        <taxon>Eukaryota</taxon>
        <taxon>Sar</taxon>
        <taxon>Alveolata</taxon>
        <taxon>Dinophyceae</taxon>
        <taxon>Suessiales</taxon>
        <taxon>Symbiodiniaceae</taxon>
        <taxon>Durusdinium</taxon>
    </lineage>
</organism>
<dbReference type="CDD" id="cd01115">
    <property type="entry name" value="SLC13_permease"/>
    <property type="match status" value="1"/>
</dbReference>
<feature type="transmembrane region" description="Helical" evidence="6">
    <location>
        <begin position="698"/>
        <end position="721"/>
    </location>
</feature>
<comment type="subcellular location">
    <subcellularLocation>
        <location evidence="1">Membrane</location>
        <topology evidence="1">Multi-pass membrane protein</topology>
    </subcellularLocation>
</comment>
<dbReference type="EMBL" id="CAXAMM010039067">
    <property type="protein sequence ID" value="CAK9083492.1"/>
    <property type="molecule type" value="Genomic_DNA"/>
</dbReference>
<feature type="region of interest" description="Disordered" evidence="5">
    <location>
        <begin position="140"/>
        <end position="161"/>
    </location>
</feature>
<dbReference type="SUPFAM" id="SSF55961">
    <property type="entry name" value="Bet v1-like"/>
    <property type="match status" value="1"/>
</dbReference>
<dbReference type="PANTHER" id="PTHR10283">
    <property type="entry name" value="SOLUTE CARRIER FAMILY 13 MEMBER"/>
    <property type="match status" value="1"/>
</dbReference>
<name>A0ABP0Q5I1_9DINO</name>
<feature type="transmembrane region" description="Helical" evidence="6">
    <location>
        <begin position="607"/>
        <end position="626"/>
    </location>
</feature>
<dbReference type="InterPro" id="IPR001898">
    <property type="entry name" value="SLC13A/DASS"/>
</dbReference>
<feature type="transmembrane region" description="Helical" evidence="6">
    <location>
        <begin position="342"/>
        <end position="370"/>
    </location>
</feature>
<feature type="transmembrane region" description="Helical" evidence="6">
    <location>
        <begin position="790"/>
        <end position="813"/>
    </location>
</feature>
<dbReference type="CDD" id="cd07822">
    <property type="entry name" value="SRPBCC_4"/>
    <property type="match status" value="1"/>
</dbReference>
<comment type="caution">
    <text evidence="7">The sequence shown here is derived from an EMBL/GenBank/DDBJ whole genome shotgun (WGS) entry which is preliminary data.</text>
</comment>
<feature type="transmembrane region" description="Helical" evidence="6">
    <location>
        <begin position="576"/>
        <end position="595"/>
    </location>
</feature>
<feature type="transmembrane region" description="Helical" evidence="6">
    <location>
        <begin position="391"/>
        <end position="419"/>
    </location>
</feature>
<dbReference type="InterPro" id="IPR027469">
    <property type="entry name" value="Cation_efflux_TMD_sf"/>
</dbReference>
<evidence type="ECO:0000313" key="7">
    <source>
        <dbReference type="EMBL" id="CAK9083492.1"/>
    </source>
</evidence>
<protein>
    <submittedName>
        <fullName evidence="7">Sodium-dependent dicarboxylate transporter SdcS (Na(+)/dicarboxylate symporter)</fullName>
    </submittedName>
</protein>
<evidence type="ECO:0000313" key="8">
    <source>
        <dbReference type="Proteomes" id="UP001642464"/>
    </source>
</evidence>
<evidence type="ECO:0000256" key="3">
    <source>
        <dbReference type="ARBA" id="ARBA00022989"/>
    </source>
</evidence>
<evidence type="ECO:0000256" key="4">
    <source>
        <dbReference type="ARBA" id="ARBA00023136"/>
    </source>
</evidence>
<reference evidence="7 8" key="1">
    <citation type="submission" date="2024-02" db="EMBL/GenBank/DDBJ databases">
        <authorList>
            <person name="Chen Y."/>
            <person name="Shah S."/>
            <person name="Dougan E. K."/>
            <person name="Thang M."/>
            <person name="Chan C."/>
        </authorList>
    </citation>
    <scope>NUCLEOTIDE SEQUENCE [LARGE SCALE GENOMIC DNA]</scope>
</reference>